<name>A0A2U8P6Q5_9BRAD</name>
<proteinExistence type="predicted"/>
<evidence type="ECO:0000313" key="2">
    <source>
        <dbReference type="EMBL" id="AWL93409.1"/>
    </source>
</evidence>
<feature type="region of interest" description="Disordered" evidence="1">
    <location>
        <begin position="46"/>
        <end position="93"/>
    </location>
</feature>
<dbReference type="Proteomes" id="UP000215703">
    <property type="component" value="Chromosome"/>
</dbReference>
<reference evidence="2 3" key="1">
    <citation type="journal article" date="2014" name="Int. J. Syst. Evol. Microbiol.">
        <title>Bradyrhizobium ottawaense sp. nov., a symbiotic nitrogen fixing bacterium from root nodules of soybeans in Canada.</title>
        <authorList>
            <person name="Yu X."/>
            <person name="Cloutier S."/>
            <person name="Tambong J.T."/>
            <person name="Bromfield E.S."/>
        </authorList>
    </citation>
    <scope>NUCLEOTIDE SEQUENCE [LARGE SCALE GENOMIC DNA]</scope>
    <source>
        <strain evidence="2 3">OO99</strain>
    </source>
</reference>
<sequence>MPKKRGNYSNYLLFKRNFSAAKLLQSLRFWMICFIILTTRLFERSSRLQQRSRPMTRPPLPGASRRTSDNAVSERGPNRAPSAFQEGKMAKPNLTNQKTLSASAIIVYGIDATGKPKAGRFPERQAAAAKKAARSLKLAVCNVDRPALVEIVAKIPVGRVHDQGSRFCPTSNAACT</sequence>
<protein>
    <submittedName>
        <fullName evidence="2">Uncharacterized protein</fullName>
    </submittedName>
</protein>
<organism evidence="2 3">
    <name type="scientific">Bradyrhizobium ottawaense</name>
    <dbReference type="NCBI Taxonomy" id="931866"/>
    <lineage>
        <taxon>Bacteria</taxon>
        <taxon>Pseudomonadati</taxon>
        <taxon>Pseudomonadota</taxon>
        <taxon>Alphaproteobacteria</taxon>
        <taxon>Hyphomicrobiales</taxon>
        <taxon>Nitrobacteraceae</taxon>
        <taxon>Bradyrhizobium</taxon>
    </lineage>
</organism>
<dbReference type="EMBL" id="CP029425">
    <property type="protein sequence ID" value="AWL93409.1"/>
    <property type="molecule type" value="Genomic_DNA"/>
</dbReference>
<accession>A0A2U8P6Q5</accession>
<gene>
    <name evidence="2" type="ORF">CIT37_15475</name>
</gene>
<reference evidence="2 3" key="2">
    <citation type="journal article" date="2017" name="Syst. Appl. Microbiol.">
        <title>Soybeans inoculated with root zone soils of Canadian native legumes harbour diverse and novel Bradyrhizobium spp. that possess agricultural potential.</title>
        <authorList>
            <person name="Bromfield E.S.P."/>
            <person name="Cloutier S."/>
            <person name="Tambong J.T."/>
            <person name="Tran Thi T.V."/>
        </authorList>
    </citation>
    <scope>NUCLEOTIDE SEQUENCE [LARGE SCALE GENOMIC DNA]</scope>
    <source>
        <strain evidence="2 3">OO99</strain>
    </source>
</reference>
<dbReference type="OrthoDB" id="7997793at2"/>
<evidence type="ECO:0000256" key="1">
    <source>
        <dbReference type="SAM" id="MobiDB-lite"/>
    </source>
</evidence>
<evidence type="ECO:0000313" key="3">
    <source>
        <dbReference type="Proteomes" id="UP000215703"/>
    </source>
</evidence>
<dbReference type="AlphaFoldDB" id="A0A2U8P6Q5"/>